<reference evidence="10" key="1">
    <citation type="submission" date="2024-03" db="EMBL/GenBank/DDBJ databases">
        <title>Complete genome sequence of Mycoplasma felifaucium Z921 isolated from the trachea of a cheetah.</title>
        <authorList>
            <person name="Spergser J."/>
        </authorList>
    </citation>
    <scope>NUCLEOTIDE SEQUENCE [LARGE SCALE GENOMIC DNA]</scope>
    <source>
        <strain evidence="10">Z921</strain>
    </source>
</reference>
<proteinExistence type="inferred from homology"/>
<feature type="binding site" evidence="9">
    <location>
        <position position="126"/>
    </location>
    <ligand>
        <name>Zn(2+)</name>
        <dbReference type="ChEBI" id="CHEBI:29105"/>
        <note>catalytic</note>
    </ligand>
</feature>
<dbReference type="PANTHER" id="PTHR46986:SF1">
    <property type="entry name" value="ENDORIBONUCLEASE YBEY, CHLOROPLASTIC"/>
    <property type="match status" value="1"/>
</dbReference>
<keyword evidence="3 9" id="KW-0698">rRNA processing</keyword>
<dbReference type="SUPFAM" id="SSF55486">
    <property type="entry name" value="Metalloproteases ('zincins'), catalytic domain"/>
    <property type="match status" value="1"/>
</dbReference>
<keyword evidence="5 9" id="KW-0479">Metal-binding</keyword>
<evidence type="ECO:0000313" key="10">
    <source>
        <dbReference type="EMBL" id="WXL28986.1"/>
    </source>
</evidence>
<comment type="subcellular location">
    <subcellularLocation>
        <location evidence="9">Cytoplasm</location>
    </subcellularLocation>
</comment>
<evidence type="ECO:0000256" key="1">
    <source>
        <dbReference type="ARBA" id="ARBA00010875"/>
    </source>
</evidence>
<keyword evidence="7 9" id="KW-0378">Hydrolase</keyword>
<dbReference type="Proteomes" id="UP001477443">
    <property type="component" value="Chromosome"/>
</dbReference>
<evidence type="ECO:0000256" key="9">
    <source>
        <dbReference type="HAMAP-Rule" id="MF_00009"/>
    </source>
</evidence>
<feature type="binding site" evidence="9">
    <location>
        <position position="116"/>
    </location>
    <ligand>
        <name>Zn(2+)</name>
        <dbReference type="ChEBI" id="CHEBI:29105"/>
        <note>catalytic</note>
    </ligand>
</feature>
<dbReference type="InterPro" id="IPR002036">
    <property type="entry name" value="YbeY"/>
</dbReference>
<evidence type="ECO:0000256" key="3">
    <source>
        <dbReference type="ARBA" id="ARBA00022552"/>
    </source>
</evidence>
<dbReference type="NCBIfam" id="TIGR00043">
    <property type="entry name" value="rRNA maturation RNase YbeY"/>
    <property type="match status" value="1"/>
</dbReference>
<dbReference type="EMBL" id="CP148067">
    <property type="protein sequence ID" value="WXL28986.1"/>
    <property type="molecule type" value="Genomic_DNA"/>
</dbReference>
<keyword evidence="4 9" id="KW-0540">Nuclease</keyword>
<dbReference type="InterPro" id="IPR020549">
    <property type="entry name" value="YbeY_CS"/>
</dbReference>
<dbReference type="RefSeq" id="WP_338822575.1">
    <property type="nucleotide sequence ID" value="NZ_CP148067.1"/>
</dbReference>
<gene>
    <name evidence="9 10" type="primary">ybeY</name>
    <name evidence="10" type="ORF">WG617_03140</name>
</gene>
<sequence length="152" mass="17903">MVELNINIEKGSSFKFRKEFKKILENLQKYFALDNKVISVDVTIVDNAKIQILNKEYRGKDYPTDILSFDFGDKTLYNELPFLPLGELVISCEKVESQALEFNHSLKREYCYLFTHGLVHLMGYDHELEDERIRMNTIVDSIFEPLKITRED</sequence>
<evidence type="ECO:0000256" key="4">
    <source>
        <dbReference type="ARBA" id="ARBA00022722"/>
    </source>
</evidence>
<evidence type="ECO:0000256" key="7">
    <source>
        <dbReference type="ARBA" id="ARBA00022801"/>
    </source>
</evidence>
<keyword evidence="9" id="KW-0963">Cytoplasm</keyword>
<accession>A0ABZ2RW13</accession>
<name>A0ABZ2RW13_9BACT</name>
<comment type="cofactor">
    <cofactor evidence="9">
        <name>Zn(2+)</name>
        <dbReference type="ChEBI" id="CHEBI:29105"/>
    </cofactor>
    <text evidence="9">Binds 1 zinc ion.</text>
</comment>
<keyword evidence="11" id="KW-1185">Reference proteome</keyword>
<dbReference type="Gene3D" id="3.40.390.30">
    <property type="entry name" value="Metalloproteases ('zincins'), catalytic domain"/>
    <property type="match status" value="1"/>
</dbReference>
<comment type="function">
    <text evidence="9">Single strand-specific metallo-endoribonuclease involved in late-stage 70S ribosome quality control and in maturation of the 3' terminus of the 16S rRNA.</text>
</comment>
<evidence type="ECO:0000256" key="8">
    <source>
        <dbReference type="ARBA" id="ARBA00022833"/>
    </source>
</evidence>
<comment type="similarity">
    <text evidence="1 9">Belongs to the endoribonuclease YbeY family.</text>
</comment>
<evidence type="ECO:0000313" key="11">
    <source>
        <dbReference type="Proteomes" id="UP001477443"/>
    </source>
</evidence>
<keyword evidence="6 9" id="KW-0255">Endonuclease</keyword>
<dbReference type="InterPro" id="IPR023091">
    <property type="entry name" value="MetalPrtase_cat_dom_sf_prd"/>
</dbReference>
<evidence type="ECO:0000256" key="6">
    <source>
        <dbReference type="ARBA" id="ARBA00022759"/>
    </source>
</evidence>
<evidence type="ECO:0000256" key="2">
    <source>
        <dbReference type="ARBA" id="ARBA00022517"/>
    </source>
</evidence>
<dbReference type="PROSITE" id="PS01306">
    <property type="entry name" value="UPF0054"/>
    <property type="match status" value="1"/>
</dbReference>
<protein>
    <recommendedName>
        <fullName evidence="9">Endoribonuclease YbeY</fullName>
        <ecNumber evidence="9">3.1.-.-</ecNumber>
    </recommendedName>
</protein>
<organism evidence="10 11">
    <name type="scientific">Mycoplasmopsis felifaucium</name>
    <dbReference type="NCBI Taxonomy" id="35768"/>
    <lineage>
        <taxon>Bacteria</taxon>
        <taxon>Bacillati</taxon>
        <taxon>Mycoplasmatota</taxon>
        <taxon>Mycoplasmoidales</taxon>
        <taxon>Metamycoplasmataceae</taxon>
        <taxon>Mycoplasmopsis</taxon>
    </lineage>
</organism>
<keyword evidence="2 9" id="KW-0690">Ribosome biogenesis</keyword>
<dbReference type="HAMAP" id="MF_00009">
    <property type="entry name" value="Endoribonucl_YbeY"/>
    <property type="match status" value="1"/>
</dbReference>
<evidence type="ECO:0000256" key="5">
    <source>
        <dbReference type="ARBA" id="ARBA00022723"/>
    </source>
</evidence>
<dbReference type="Pfam" id="PF02130">
    <property type="entry name" value="YbeY"/>
    <property type="match status" value="1"/>
</dbReference>
<dbReference type="EC" id="3.1.-.-" evidence="9"/>
<dbReference type="PANTHER" id="PTHR46986">
    <property type="entry name" value="ENDORIBONUCLEASE YBEY, CHLOROPLASTIC"/>
    <property type="match status" value="1"/>
</dbReference>
<feature type="binding site" evidence="9">
    <location>
        <position position="120"/>
    </location>
    <ligand>
        <name>Zn(2+)</name>
        <dbReference type="ChEBI" id="CHEBI:29105"/>
        <note>catalytic</note>
    </ligand>
</feature>
<keyword evidence="8 9" id="KW-0862">Zinc</keyword>